<comment type="subcellular location">
    <subcellularLocation>
        <location evidence="2 9 10">Nucleus</location>
    </subcellularLocation>
</comment>
<keyword evidence="4" id="KW-0805">Transcription regulation</keyword>
<dbReference type="InParanoid" id="A0A671VYH9"/>
<comment type="function">
    <text evidence="1">Sequence-specific transcription factor which is part of a developmental regulatory system that provides cells with specific positional identities on the anterior-posterior axis.</text>
</comment>
<evidence type="ECO:0000256" key="9">
    <source>
        <dbReference type="PROSITE-ProRule" id="PRU00108"/>
    </source>
</evidence>
<feature type="compositionally biased region" description="Basic and acidic residues" evidence="11">
    <location>
        <begin position="49"/>
        <end position="70"/>
    </location>
</feature>
<dbReference type="GeneTree" id="ENSGT00940000165452"/>
<keyword evidence="14" id="KW-1185">Reference proteome</keyword>
<keyword evidence="7" id="KW-0804">Transcription</keyword>
<dbReference type="InterPro" id="IPR000047">
    <property type="entry name" value="HTH_motif"/>
</dbReference>
<name>A0A671VYH9_SPAAU</name>
<keyword evidence="3" id="KW-0217">Developmental protein</keyword>
<evidence type="ECO:0000256" key="5">
    <source>
        <dbReference type="ARBA" id="ARBA00023125"/>
    </source>
</evidence>
<evidence type="ECO:0000256" key="3">
    <source>
        <dbReference type="ARBA" id="ARBA00022473"/>
    </source>
</evidence>
<evidence type="ECO:0000313" key="13">
    <source>
        <dbReference type="Ensembl" id="ENSSAUP00010031394.1"/>
    </source>
</evidence>
<dbReference type="PANTHER" id="PTHR24340">
    <property type="entry name" value="HOMEOBOX PROTEIN NKX"/>
    <property type="match status" value="1"/>
</dbReference>
<dbReference type="AlphaFoldDB" id="A0A671VYH9"/>
<evidence type="ECO:0000256" key="4">
    <source>
        <dbReference type="ARBA" id="ARBA00023015"/>
    </source>
</evidence>
<dbReference type="GO" id="GO:0030154">
    <property type="term" value="P:cell differentiation"/>
    <property type="evidence" value="ECO:0007669"/>
    <property type="project" value="TreeGrafter"/>
</dbReference>
<reference evidence="13" key="3">
    <citation type="submission" date="2025-09" db="UniProtKB">
        <authorList>
            <consortium name="Ensembl"/>
        </authorList>
    </citation>
    <scope>IDENTIFICATION</scope>
</reference>
<feature type="DNA-binding region" description="Homeobox" evidence="9">
    <location>
        <begin position="87"/>
        <end position="146"/>
    </location>
</feature>
<dbReference type="Ensembl" id="ENSSAUT00010033092.1">
    <property type="protein sequence ID" value="ENSSAUP00010031394.1"/>
    <property type="gene ID" value="ENSSAUG00010013410.1"/>
</dbReference>
<dbReference type="CDD" id="cd00086">
    <property type="entry name" value="homeodomain"/>
    <property type="match status" value="1"/>
</dbReference>
<dbReference type="PROSITE" id="PS50071">
    <property type="entry name" value="HOMEOBOX_2"/>
    <property type="match status" value="1"/>
</dbReference>
<feature type="domain" description="Homeobox" evidence="12">
    <location>
        <begin position="85"/>
        <end position="145"/>
    </location>
</feature>
<dbReference type="GO" id="GO:0000981">
    <property type="term" value="F:DNA-binding transcription factor activity, RNA polymerase II-specific"/>
    <property type="evidence" value="ECO:0007669"/>
    <property type="project" value="InterPro"/>
</dbReference>
<evidence type="ECO:0000256" key="8">
    <source>
        <dbReference type="ARBA" id="ARBA00023242"/>
    </source>
</evidence>
<dbReference type="InterPro" id="IPR009057">
    <property type="entry name" value="Homeodomain-like_sf"/>
</dbReference>
<dbReference type="InterPro" id="IPR050394">
    <property type="entry name" value="Homeobox_NK-like"/>
</dbReference>
<reference evidence="13" key="2">
    <citation type="submission" date="2025-08" db="UniProtKB">
        <authorList>
            <consortium name="Ensembl"/>
        </authorList>
    </citation>
    <scope>IDENTIFICATION</scope>
</reference>
<dbReference type="Gene3D" id="1.10.10.60">
    <property type="entry name" value="Homeodomain-like"/>
    <property type="match status" value="1"/>
</dbReference>
<reference evidence="13" key="1">
    <citation type="submission" date="2021-04" db="EMBL/GenBank/DDBJ databases">
        <authorList>
            <consortium name="Wellcome Sanger Institute Data Sharing"/>
        </authorList>
    </citation>
    <scope>NUCLEOTIDE SEQUENCE [LARGE SCALE GENOMIC DNA]</scope>
</reference>
<dbReference type="InterPro" id="IPR020479">
    <property type="entry name" value="HD_metazoa"/>
</dbReference>
<evidence type="ECO:0000259" key="12">
    <source>
        <dbReference type="PROSITE" id="PS50071"/>
    </source>
</evidence>
<feature type="region of interest" description="Disordered" evidence="11">
    <location>
        <begin position="49"/>
        <end position="90"/>
    </location>
</feature>
<keyword evidence="8 9" id="KW-0539">Nucleus</keyword>
<dbReference type="GO" id="GO:0005634">
    <property type="term" value="C:nucleus"/>
    <property type="evidence" value="ECO:0007669"/>
    <property type="project" value="UniProtKB-SubCell"/>
</dbReference>
<organism evidence="13 14">
    <name type="scientific">Sparus aurata</name>
    <name type="common">Gilthead sea bream</name>
    <dbReference type="NCBI Taxonomy" id="8175"/>
    <lineage>
        <taxon>Eukaryota</taxon>
        <taxon>Metazoa</taxon>
        <taxon>Chordata</taxon>
        <taxon>Craniata</taxon>
        <taxon>Vertebrata</taxon>
        <taxon>Euteleostomi</taxon>
        <taxon>Actinopterygii</taxon>
        <taxon>Neopterygii</taxon>
        <taxon>Teleostei</taxon>
        <taxon>Neoteleostei</taxon>
        <taxon>Acanthomorphata</taxon>
        <taxon>Eupercaria</taxon>
        <taxon>Spariformes</taxon>
        <taxon>Sparidae</taxon>
        <taxon>Sparus</taxon>
    </lineage>
</organism>
<dbReference type="Pfam" id="PF00046">
    <property type="entry name" value="Homeodomain"/>
    <property type="match status" value="1"/>
</dbReference>
<dbReference type="InterPro" id="IPR017970">
    <property type="entry name" value="Homeobox_CS"/>
</dbReference>
<keyword evidence="6 9" id="KW-0371">Homeobox</keyword>
<accession>A0A671VYH9</accession>
<sequence length="212" mass="24603">MGKCIKDETSKATCDNLNSSSYASDHLIRENTRRNTFIIFLSFLGGADQKPHCEQRDERQKTEDGYHRSGDSASCSSDERQCRPGTKKRSRAAFSHAQVYELERRFNAQRYLSGPERAELAESLKLTETQVKIWFQNRRYKTKRRHVAAELSEPKKVAVKVLVRDNQTHYPQANGLHLPVTVPPYQGFQYHPYLHYWCQPWRMNSMSCGGML</sequence>
<dbReference type="SMART" id="SM00389">
    <property type="entry name" value="HOX"/>
    <property type="match status" value="1"/>
</dbReference>
<evidence type="ECO:0000256" key="1">
    <source>
        <dbReference type="ARBA" id="ARBA00003263"/>
    </source>
</evidence>
<evidence type="ECO:0000256" key="10">
    <source>
        <dbReference type="RuleBase" id="RU000682"/>
    </source>
</evidence>
<proteinExistence type="predicted"/>
<dbReference type="FunCoup" id="A0A671VYH9">
    <property type="interactions" value="1"/>
</dbReference>
<dbReference type="InterPro" id="IPR001356">
    <property type="entry name" value="HD"/>
</dbReference>
<dbReference type="SUPFAM" id="SSF46689">
    <property type="entry name" value="Homeodomain-like"/>
    <property type="match status" value="1"/>
</dbReference>
<evidence type="ECO:0000313" key="14">
    <source>
        <dbReference type="Proteomes" id="UP000472265"/>
    </source>
</evidence>
<dbReference type="GO" id="GO:0000978">
    <property type="term" value="F:RNA polymerase II cis-regulatory region sequence-specific DNA binding"/>
    <property type="evidence" value="ECO:0007669"/>
    <property type="project" value="TreeGrafter"/>
</dbReference>
<keyword evidence="5 9" id="KW-0238">DNA-binding</keyword>
<dbReference type="Proteomes" id="UP000472265">
    <property type="component" value="Chromosome 15"/>
</dbReference>
<evidence type="ECO:0000256" key="2">
    <source>
        <dbReference type="ARBA" id="ARBA00004123"/>
    </source>
</evidence>
<evidence type="ECO:0000256" key="7">
    <source>
        <dbReference type="ARBA" id="ARBA00023163"/>
    </source>
</evidence>
<dbReference type="PANTHER" id="PTHR24340:SF34">
    <property type="entry name" value="HOMEOBOX PROTEIN NKX-3.2"/>
    <property type="match status" value="1"/>
</dbReference>
<dbReference type="PRINTS" id="PR00031">
    <property type="entry name" value="HTHREPRESSR"/>
</dbReference>
<dbReference type="PRINTS" id="PR00024">
    <property type="entry name" value="HOMEOBOX"/>
</dbReference>
<dbReference type="PROSITE" id="PS00027">
    <property type="entry name" value="HOMEOBOX_1"/>
    <property type="match status" value="1"/>
</dbReference>
<protein>
    <submittedName>
        <fullName evidence="13">NK3 homeobox 3</fullName>
    </submittedName>
</protein>
<evidence type="ECO:0000256" key="11">
    <source>
        <dbReference type="SAM" id="MobiDB-lite"/>
    </source>
</evidence>
<dbReference type="OMA" id="HYYYQPW"/>
<evidence type="ECO:0000256" key="6">
    <source>
        <dbReference type="ARBA" id="ARBA00023155"/>
    </source>
</evidence>